<feature type="binding site" evidence="2">
    <location>
        <position position="29"/>
    </location>
    <ligand>
        <name>substrate</name>
    </ligand>
</feature>
<evidence type="ECO:0000259" key="4">
    <source>
        <dbReference type="Pfam" id="PF12146"/>
    </source>
</evidence>
<dbReference type="InterPro" id="IPR029058">
    <property type="entry name" value="AB_hydrolase_fold"/>
</dbReference>
<feature type="active site" description="Charge relay system" evidence="1">
    <location>
        <position position="227"/>
    </location>
</feature>
<feature type="active site" description="Nucleophile" evidence="1">
    <location>
        <position position="97"/>
    </location>
</feature>
<evidence type="ECO:0000256" key="2">
    <source>
        <dbReference type="PIRSR" id="PIRSR017388-2"/>
    </source>
</evidence>
<sequence length="254" mass="27486">MALRDPESAWQPFSAYPGTGAGVLVSHGFTGGPASVIHLARRLAEAGFNVECPRLTGHGPAWRELAKATREDWLRDLRAALERLKARGGPVFVAGLSMGGTLALRLAETDPAIRGVALVNHALVFGHPLVPLAFLLKHLVPSTPGIASDILDSGISEPACDRTPTAGVEQVYRLAREARAALPSLRQPLLIFKSREDHVLPARNAPLTLQEAGSADKELVWLQHSYHVATMDHDKELIADRCIAFFTRLAREVP</sequence>
<dbReference type="Gene3D" id="3.40.50.1820">
    <property type="entry name" value="alpha/beta hydrolase"/>
    <property type="match status" value="1"/>
</dbReference>
<feature type="binding site" evidence="2">
    <location>
        <position position="98"/>
    </location>
    <ligand>
        <name>substrate</name>
    </ligand>
</feature>
<proteinExistence type="predicted"/>
<evidence type="ECO:0000256" key="1">
    <source>
        <dbReference type="PIRSR" id="PIRSR017388-1"/>
    </source>
</evidence>
<reference evidence="6" key="1">
    <citation type="journal article" date="2023" name="Int. J. Syst. Evol. Microbiol.">
        <title>Mesoterricola silvestris gen. nov., sp. nov., Mesoterricola sediminis sp. nov., Geothrix oryzae sp. nov., Geothrix edaphica sp. nov., Geothrix rubra sp. nov., and Geothrix limicola sp. nov., six novel members of Acidobacteriota isolated from soils.</title>
        <authorList>
            <person name="Itoh H."/>
            <person name="Sugisawa Y."/>
            <person name="Mise K."/>
            <person name="Xu Z."/>
            <person name="Kuniyasu M."/>
            <person name="Ushijima N."/>
            <person name="Kawano K."/>
            <person name="Kobayashi E."/>
            <person name="Shiratori Y."/>
            <person name="Masuda Y."/>
            <person name="Senoo K."/>
        </authorList>
    </citation>
    <scope>NUCLEOTIDE SEQUENCE [LARGE SCALE GENOMIC DNA]</scope>
    <source>
        <strain evidence="6">W79</strain>
    </source>
</reference>
<dbReference type="GO" id="GO:0052689">
    <property type="term" value="F:carboxylic ester hydrolase activity"/>
    <property type="evidence" value="ECO:0007669"/>
    <property type="project" value="InterPro"/>
</dbReference>
<dbReference type="SUPFAM" id="SSF53474">
    <property type="entry name" value="alpha/beta-Hydrolases"/>
    <property type="match status" value="1"/>
</dbReference>
<evidence type="ECO:0000313" key="5">
    <source>
        <dbReference type="EMBL" id="BDU71290.1"/>
    </source>
</evidence>
<organism evidence="5 6">
    <name type="scientific">Mesoterricola silvestris</name>
    <dbReference type="NCBI Taxonomy" id="2927979"/>
    <lineage>
        <taxon>Bacteria</taxon>
        <taxon>Pseudomonadati</taxon>
        <taxon>Acidobacteriota</taxon>
        <taxon>Holophagae</taxon>
        <taxon>Holophagales</taxon>
        <taxon>Holophagaceae</taxon>
        <taxon>Mesoterricola</taxon>
    </lineage>
</organism>
<dbReference type="EMBL" id="AP027080">
    <property type="protein sequence ID" value="BDU71290.1"/>
    <property type="molecule type" value="Genomic_DNA"/>
</dbReference>
<dbReference type="RefSeq" id="WP_316414176.1">
    <property type="nucleotide sequence ID" value="NZ_AP027080.1"/>
</dbReference>
<keyword evidence="6" id="KW-1185">Reference proteome</keyword>
<feature type="active site" description="Charge relay system" evidence="1">
    <location>
        <position position="197"/>
    </location>
</feature>
<evidence type="ECO:0000313" key="6">
    <source>
        <dbReference type="Proteomes" id="UP001238179"/>
    </source>
</evidence>
<dbReference type="Proteomes" id="UP001238179">
    <property type="component" value="Chromosome"/>
</dbReference>
<dbReference type="InterPro" id="IPR051044">
    <property type="entry name" value="MAG_DAG_Lipase"/>
</dbReference>
<feature type="domain" description="Serine aminopeptidase S33" evidence="4">
    <location>
        <begin position="22"/>
        <end position="233"/>
    </location>
</feature>
<dbReference type="PANTHER" id="PTHR11614">
    <property type="entry name" value="PHOSPHOLIPASE-RELATED"/>
    <property type="match status" value="1"/>
</dbReference>
<dbReference type="InterPro" id="IPR022742">
    <property type="entry name" value="Hydrolase_4"/>
</dbReference>
<dbReference type="InterPro" id="IPR012354">
    <property type="entry name" value="Esterase_lipase"/>
</dbReference>
<dbReference type="PIRSF" id="PIRSF017388">
    <property type="entry name" value="Esterase_lipase"/>
    <property type="match status" value="1"/>
</dbReference>
<feature type="site" description="Important for substrate specificity" evidence="3">
    <location>
        <position position="146"/>
    </location>
</feature>
<evidence type="ECO:0000256" key="3">
    <source>
        <dbReference type="PIRSR" id="PIRSR017388-3"/>
    </source>
</evidence>
<dbReference type="KEGG" id="msil:METEAL_04640"/>
<name>A0AA48GKU7_9BACT</name>
<protein>
    <submittedName>
        <fullName evidence="5">Esterase</fullName>
    </submittedName>
</protein>
<dbReference type="Pfam" id="PF12146">
    <property type="entry name" value="Hydrolase_4"/>
    <property type="match status" value="1"/>
</dbReference>
<accession>A0AA48GKU7</accession>
<gene>
    <name evidence="5" type="ORF">METEAL_04640</name>
</gene>
<dbReference type="AlphaFoldDB" id="A0AA48GKU7"/>